<accession>A0A7I9VD09</accession>
<evidence type="ECO:0000313" key="2">
    <source>
        <dbReference type="Proteomes" id="UP000444960"/>
    </source>
</evidence>
<name>A0A7I9VD09_9ACTN</name>
<comment type="caution">
    <text evidence="1">The sequence shown here is derived from an EMBL/GenBank/DDBJ whole genome shotgun (WGS) entry which is preliminary data.</text>
</comment>
<gene>
    <name evidence="1" type="ORF">nbrc107696_36300</name>
</gene>
<sequence>MRECCFGVDAEKVGCHHKVSCDAIRGRPVEGLQVATDLRVQIGCGHIVGQDGLITRWLAHNVQSIARYTQNAVKPPTTRVGGFTNVEFGGVLLSHTD</sequence>
<organism evidence="1 2">
    <name type="scientific">Gordonia spumicola</name>
    <dbReference type="NCBI Taxonomy" id="589161"/>
    <lineage>
        <taxon>Bacteria</taxon>
        <taxon>Bacillati</taxon>
        <taxon>Actinomycetota</taxon>
        <taxon>Actinomycetes</taxon>
        <taxon>Mycobacteriales</taxon>
        <taxon>Gordoniaceae</taxon>
        <taxon>Gordonia</taxon>
    </lineage>
</organism>
<protein>
    <submittedName>
        <fullName evidence="1">Uncharacterized protein</fullName>
    </submittedName>
</protein>
<proteinExistence type="predicted"/>
<dbReference type="AlphaFoldDB" id="A0A7I9VD09"/>
<evidence type="ECO:0000313" key="1">
    <source>
        <dbReference type="EMBL" id="GEE03184.1"/>
    </source>
</evidence>
<keyword evidence="2" id="KW-1185">Reference proteome</keyword>
<dbReference type="Proteomes" id="UP000444960">
    <property type="component" value="Unassembled WGS sequence"/>
</dbReference>
<dbReference type="EMBL" id="BJOV01000005">
    <property type="protein sequence ID" value="GEE03184.1"/>
    <property type="molecule type" value="Genomic_DNA"/>
</dbReference>
<reference evidence="2" key="1">
    <citation type="submission" date="2019-06" db="EMBL/GenBank/DDBJ databases">
        <title>Gordonia isolated from sludge of a wastewater treatment plant.</title>
        <authorList>
            <person name="Tamura T."/>
            <person name="Aoyama K."/>
            <person name="Kang Y."/>
            <person name="Saito S."/>
            <person name="Akiyama N."/>
            <person name="Yazawa K."/>
            <person name="Gonoi T."/>
            <person name="Mikami Y."/>
        </authorList>
    </citation>
    <scope>NUCLEOTIDE SEQUENCE [LARGE SCALE GENOMIC DNA]</scope>
    <source>
        <strain evidence="2">NBRC 107696</strain>
    </source>
</reference>